<dbReference type="GO" id="GO:0097527">
    <property type="term" value="P:necroptotic signaling pathway"/>
    <property type="evidence" value="ECO:0007669"/>
    <property type="project" value="TreeGrafter"/>
</dbReference>
<evidence type="ECO:0000313" key="4">
    <source>
        <dbReference type="EMBL" id="OQR85429.1"/>
    </source>
</evidence>
<dbReference type="AlphaFoldDB" id="A0A1V9YI82"/>
<evidence type="ECO:0000256" key="1">
    <source>
        <dbReference type="ARBA" id="ARBA00022741"/>
    </source>
</evidence>
<proteinExistence type="predicted"/>
<dbReference type="STRING" id="1202772.A0A1V9YI82"/>
<dbReference type="GO" id="GO:0004672">
    <property type="term" value="F:protein kinase activity"/>
    <property type="evidence" value="ECO:0007669"/>
    <property type="project" value="InterPro"/>
</dbReference>
<gene>
    <name evidence="4" type="ORF">ACHHYP_11836</name>
</gene>
<feature type="domain" description="Protein kinase" evidence="3">
    <location>
        <begin position="48"/>
        <end position="322"/>
    </location>
</feature>
<dbReference type="InterPro" id="IPR001245">
    <property type="entry name" value="Ser-Thr/Tyr_kinase_cat_dom"/>
</dbReference>
<dbReference type="PIRSF" id="PIRSF000654">
    <property type="entry name" value="Integrin-linked_kinase"/>
    <property type="match status" value="1"/>
</dbReference>
<dbReference type="EMBL" id="JNBR01001685">
    <property type="protein sequence ID" value="OQR85429.1"/>
    <property type="molecule type" value="Genomic_DNA"/>
</dbReference>
<dbReference type="PANTHER" id="PTHR44329:SF298">
    <property type="entry name" value="MIXED LINEAGE KINASE DOMAIN-LIKE PROTEIN"/>
    <property type="match status" value="1"/>
</dbReference>
<evidence type="ECO:0000313" key="5">
    <source>
        <dbReference type="Proteomes" id="UP000243579"/>
    </source>
</evidence>
<sequence length="322" mass="35405">MISTFRAVVTSLMQSYAGTDAVSKPYPFDPEVLSKRDDLEPYWLPLEQERSAPLKTGQDTMTRTCKVRGEQAFLKCLDLTTSSNAAKADFVACFKEMMALQDDHIVKVLGISLITYSTTLCVAMEFMAQGSILNVVLNPKIELKLAQQWQMCLDTAKGLAYLHRAGRAHGSLCSTHVLVNAAGVCKLNVQAIVKPSSSTTAYGVMDLAFHAPETIRRAATKNLDASMAVDIYALAVIFQQIFARTHAFKSIYEEHGFVKGDLCIARAMEAPGSTLAPFDMPVSWPQNMRELVQRCLSHDPVARPVIADIVQALEAHLARLHA</sequence>
<dbReference type="PANTHER" id="PTHR44329">
    <property type="entry name" value="SERINE/THREONINE-PROTEIN KINASE TNNI3K-RELATED"/>
    <property type="match status" value="1"/>
</dbReference>
<dbReference type="Gene3D" id="1.10.510.10">
    <property type="entry name" value="Transferase(Phosphotransferase) domain 1"/>
    <property type="match status" value="1"/>
</dbReference>
<dbReference type="InterPro" id="IPR000719">
    <property type="entry name" value="Prot_kinase_dom"/>
</dbReference>
<keyword evidence="2" id="KW-0067">ATP-binding</keyword>
<protein>
    <recommendedName>
        <fullName evidence="3">Protein kinase domain-containing protein</fullName>
    </recommendedName>
</protein>
<evidence type="ECO:0000259" key="3">
    <source>
        <dbReference type="PROSITE" id="PS50011"/>
    </source>
</evidence>
<dbReference type="Pfam" id="PF07714">
    <property type="entry name" value="PK_Tyr_Ser-Thr"/>
    <property type="match status" value="1"/>
</dbReference>
<reference evidence="4 5" key="1">
    <citation type="journal article" date="2014" name="Genome Biol. Evol.">
        <title>The secreted proteins of Achlya hypogyna and Thraustotheca clavata identify the ancestral oomycete secretome and reveal gene acquisitions by horizontal gene transfer.</title>
        <authorList>
            <person name="Misner I."/>
            <person name="Blouin N."/>
            <person name="Leonard G."/>
            <person name="Richards T.A."/>
            <person name="Lane C.E."/>
        </authorList>
    </citation>
    <scope>NUCLEOTIDE SEQUENCE [LARGE SCALE GENOMIC DNA]</scope>
    <source>
        <strain evidence="4 5">ATCC 48635</strain>
    </source>
</reference>
<dbReference type="GO" id="GO:0005524">
    <property type="term" value="F:ATP binding"/>
    <property type="evidence" value="ECO:0007669"/>
    <property type="project" value="UniProtKB-KW"/>
</dbReference>
<dbReference type="OrthoDB" id="6718656at2759"/>
<keyword evidence="5" id="KW-1185">Reference proteome</keyword>
<dbReference type="InterPro" id="IPR011009">
    <property type="entry name" value="Kinase-like_dom_sf"/>
</dbReference>
<comment type="caution">
    <text evidence="4">The sequence shown here is derived from an EMBL/GenBank/DDBJ whole genome shotgun (WGS) entry which is preliminary data.</text>
</comment>
<keyword evidence="1" id="KW-0547">Nucleotide-binding</keyword>
<dbReference type="InterPro" id="IPR051681">
    <property type="entry name" value="Ser/Thr_Kinases-Pseudokinases"/>
</dbReference>
<dbReference type="PROSITE" id="PS50011">
    <property type="entry name" value="PROTEIN_KINASE_DOM"/>
    <property type="match status" value="1"/>
</dbReference>
<dbReference type="SUPFAM" id="SSF56112">
    <property type="entry name" value="Protein kinase-like (PK-like)"/>
    <property type="match status" value="1"/>
</dbReference>
<accession>A0A1V9YI82</accession>
<dbReference type="Proteomes" id="UP000243579">
    <property type="component" value="Unassembled WGS sequence"/>
</dbReference>
<evidence type="ECO:0000256" key="2">
    <source>
        <dbReference type="ARBA" id="ARBA00022840"/>
    </source>
</evidence>
<organism evidence="4 5">
    <name type="scientific">Achlya hypogyna</name>
    <name type="common">Oomycete</name>
    <name type="synonym">Protoachlya hypogyna</name>
    <dbReference type="NCBI Taxonomy" id="1202772"/>
    <lineage>
        <taxon>Eukaryota</taxon>
        <taxon>Sar</taxon>
        <taxon>Stramenopiles</taxon>
        <taxon>Oomycota</taxon>
        <taxon>Saprolegniomycetes</taxon>
        <taxon>Saprolegniales</taxon>
        <taxon>Achlyaceae</taxon>
        <taxon>Achlya</taxon>
    </lineage>
</organism>
<name>A0A1V9YI82_ACHHY</name>